<evidence type="ECO:0000256" key="6">
    <source>
        <dbReference type="ARBA" id="ARBA00022674"/>
    </source>
</evidence>
<dbReference type="AlphaFoldDB" id="A0A2I4CGJ5"/>
<keyword evidence="5 13" id="KW-0768">Sushi</keyword>
<accession>A0A2I4CGJ5</accession>
<dbReference type="OrthoDB" id="6103690at2759"/>
<dbReference type="InParanoid" id="A0A2I4CGJ5"/>
<dbReference type="InterPro" id="IPR050350">
    <property type="entry name" value="Compl-Cell_Adhes-Reg"/>
</dbReference>
<comment type="caution">
    <text evidence="13">Lacks conserved residue(s) required for the propagation of feature annotation.</text>
</comment>
<protein>
    <recommendedName>
        <fullName evidence="3">Beta-2-glycoprotein 1</fullName>
    </recommendedName>
    <alternativeName>
        <fullName evidence="11">Apolipoprotein H</fullName>
    </alternativeName>
    <alternativeName>
        <fullName evidence="12">Beta-2-glycoprotein I</fullName>
    </alternativeName>
</protein>
<feature type="signal peptide" evidence="14">
    <location>
        <begin position="1"/>
        <end position="21"/>
    </location>
</feature>
<dbReference type="InterPro" id="IPR035976">
    <property type="entry name" value="Sushi/SCR/CCP_sf"/>
</dbReference>
<reference evidence="17" key="1">
    <citation type="submission" date="2025-08" db="UniProtKB">
        <authorList>
            <consortium name="RefSeq"/>
        </authorList>
    </citation>
    <scope>IDENTIFICATION</scope>
    <source>
        <strain evidence="17">Quisiro</strain>
        <tissue evidence="17">Liver</tissue>
    </source>
</reference>
<evidence type="ECO:0000256" key="2">
    <source>
        <dbReference type="ARBA" id="ARBA00004613"/>
    </source>
</evidence>
<keyword evidence="9 13" id="KW-1015">Disulfide bond</keyword>
<dbReference type="SUPFAM" id="SSF57535">
    <property type="entry name" value="Complement control module/SCR domain"/>
    <property type="match status" value="5"/>
</dbReference>
<dbReference type="SMART" id="SM00032">
    <property type="entry name" value="CCP"/>
    <property type="match status" value="4"/>
</dbReference>
<organism evidence="16 17">
    <name type="scientific">Austrofundulus limnaeus</name>
    <name type="common">Annual killifish</name>
    <dbReference type="NCBI Taxonomy" id="52670"/>
    <lineage>
        <taxon>Eukaryota</taxon>
        <taxon>Metazoa</taxon>
        <taxon>Chordata</taxon>
        <taxon>Craniata</taxon>
        <taxon>Vertebrata</taxon>
        <taxon>Euteleostomi</taxon>
        <taxon>Actinopterygii</taxon>
        <taxon>Neopterygii</taxon>
        <taxon>Teleostei</taxon>
        <taxon>Neoteleostei</taxon>
        <taxon>Acanthomorphata</taxon>
        <taxon>Ovalentaria</taxon>
        <taxon>Atherinomorphae</taxon>
        <taxon>Cyprinodontiformes</taxon>
        <taxon>Rivulidae</taxon>
        <taxon>Austrofundulus</taxon>
    </lineage>
</organism>
<evidence type="ECO:0000256" key="5">
    <source>
        <dbReference type="ARBA" id="ARBA00022659"/>
    </source>
</evidence>
<dbReference type="CDD" id="cd00033">
    <property type="entry name" value="CCP"/>
    <property type="match status" value="4"/>
</dbReference>
<dbReference type="Proteomes" id="UP000192220">
    <property type="component" value="Unplaced"/>
</dbReference>
<name>A0A2I4CGJ5_AUSLI</name>
<evidence type="ECO:0000256" key="9">
    <source>
        <dbReference type="ARBA" id="ARBA00023157"/>
    </source>
</evidence>
<dbReference type="Pfam" id="PF00084">
    <property type="entry name" value="Sushi"/>
    <property type="match status" value="4"/>
</dbReference>
<dbReference type="GeneID" id="106528479"/>
<feature type="disulfide bond" evidence="13">
    <location>
        <begin position="26"/>
        <end position="69"/>
    </location>
</feature>
<feature type="domain" description="Sushi" evidence="15">
    <location>
        <begin position="85"/>
        <end position="142"/>
    </location>
</feature>
<evidence type="ECO:0000313" key="17">
    <source>
        <dbReference type="RefSeq" id="XP_013879108.1"/>
    </source>
</evidence>
<keyword evidence="16" id="KW-1185">Reference proteome</keyword>
<keyword evidence="10" id="KW-0325">Glycoprotein</keyword>
<dbReference type="RefSeq" id="XP_013879108.1">
    <property type="nucleotide sequence ID" value="XM_014023654.1"/>
</dbReference>
<dbReference type="InterPro" id="IPR000436">
    <property type="entry name" value="Sushi_SCR_CCP_dom"/>
</dbReference>
<dbReference type="PANTHER" id="PTHR19325:SF549">
    <property type="entry name" value="BETA-2-GLYCOPROTEIN 1"/>
    <property type="match status" value="1"/>
</dbReference>
<evidence type="ECO:0000256" key="14">
    <source>
        <dbReference type="SAM" id="SignalP"/>
    </source>
</evidence>
<comment type="function">
    <text evidence="1">Binds to various kinds of negatively charged substances such as heparin, phospholipids, and dextran sulfate. May prevent activation of the intrinsic blood coagulation cascade by binding to phospholipids on the surface of damaged cells.</text>
</comment>
<feature type="disulfide bond" evidence="13">
    <location>
        <begin position="113"/>
        <end position="140"/>
    </location>
</feature>
<evidence type="ECO:0000256" key="12">
    <source>
        <dbReference type="ARBA" id="ARBA00033414"/>
    </source>
</evidence>
<feature type="domain" description="Sushi" evidence="15">
    <location>
        <begin position="143"/>
        <end position="205"/>
    </location>
</feature>
<dbReference type="PANTHER" id="PTHR19325">
    <property type="entry name" value="COMPLEMENT COMPONENT-RELATED SUSHI DOMAIN-CONTAINING"/>
    <property type="match status" value="1"/>
</dbReference>
<evidence type="ECO:0000256" key="11">
    <source>
        <dbReference type="ARBA" id="ARBA00029855"/>
    </source>
</evidence>
<dbReference type="InterPro" id="IPR015104">
    <property type="entry name" value="Sushi_2"/>
</dbReference>
<evidence type="ECO:0000259" key="15">
    <source>
        <dbReference type="PROSITE" id="PS50923"/>
    </source>
</evidence>
<feature type="domain" description="Sushi" evidence="15">
    <location>
        <begin position="24"/>
        <end position="84"/>
    </location>
</feature>
<proteinExistence type="predicted"/>
<comment type="subcellular location">
    <subcellularLocation>
        <location evidence="2">Secreted</location>
    </subcellularLocation>
</comment>
<dbReference type="STRING" id="52670.A0A2I4CGJ5"/>
<keyword evidence="6" id="KW-0358">Heparin-binding</keyword>
<evidence type="ECO:0000256" key="8">
    <source>
        <dbReference type="ARBA" id="ARBA00022737"/>
    </source>
</evidence>
<keyword evidence="8" id="KW-0677">Repeat</keyword>
<keyword evidence="4" id="KW-0964">Secreted</keyword>
<dbReference type="GO" id="GO:0005576">
    <property type="term" value="C:extracellular region"/>
    <property type="evidence" value="ECO:0007669"/>
    <property type="project" value="UniProtKB-SubCell"/>
</dbReference>
<feature type="disulfide bond" evidence="13">
    <location>
        <begin position="208"/>
        <end position="251"/>
    </location>
</feature>
<dbReference type="Gene3D" id="2.10.70.10">
    <property type="entry name" value="Complement Module, domain 1"/>
    <property type="match status" value="5"/>
</dbReference>
<dbReference type="Pfam" id="PF09014">
    <property type="entry name" value="Sushi_2"/>
    <property type="match status" value="1"/>
</dbReference>
<sequence>MECVKTLFLLCSSLLLTTVTSQHNVCSRPDLKGHIELSGTQRFFSPGVELPLSCQQGYTPISGPRKIVCTVSGEWSKTKFECIPKRCPYPEPISNGELLYEDTIYQSTINYTCNEGYILTGPMSAVCQANGTWSTPPPICIPVSCGLAPIPEFGMVIYERRVRGNTTDYGLTAKYTCLPPFALFGKPTAQCTAEGTWTETPECREVTCPPPDNIERGYMSNNERRDFDYMERVKYDCRGNYVLEGNVEVVCQENGRWSDLPSCKAPCTVGIQRGRILYKEQKIWIGDFEPNVVLHKETVSVYCMDKDRKCGYALSTQCIDGTLKIPECFEEPSLADYTLHPSSLPSEIEQC</sequence>
<keyword evidence="7 14" id="KW-0732">Signal</keyword>
<evidence type="ECO:0000256" key="7">
    <source>
        <dbReference type="ARBA" id="ARBA00022729"/>
    </source>
</evidence>
<evidence type="ECO:0000256" key="3">
    <source>
        <dbReference type="ARBA" id="ARBA00020104"/>
    </source>
</evidence>
<gene>
    <name evidence="17" type="primary">LOC106528479</name>
</gene>
<evidence type="ECO:0000256" key="4">
    <source>
        <dbReference type="ARBA" id="ARBA00022525"/>
    </source>
</evidence>
<evidence type="ECO:0000313" key="16">
    <source>
        <dbReference type="Proteomes" id="UP000192220"/>
    </source>
</evidence>
<dbReference type="PROSITE" id="PS50923">
    <property type="entry name" value="SUSHI"/>
    <property type="match status" value="4"/>
</dbReference>
<dbReference type="KEGG" id="alim:106528479"/>
<feature type="domain" description="Sushi" evidence="15">
    <location>
        <begin position="206"/>
        <end position="265"/>
    </location>
</feature>
<dbReference type="GO" id="GO:0008201">
    <property type="term" value="F:heparin binding"/>
    <property type="evidence" value="ECO:0007669"/>
    <property type="project" value="UniProtKB-KW"/>
</dbReference>
<evidence type="ECO:0000256" key="10">
    <source>
        <dbReference type="ARBA" id="ARBA00023180"/>
    </source>
</evidence>
<feature type="chain" id="PRO_5014176956" description="Beta-2-glycoprotein 1" evidence="14">
    <location>
        <begin position="22"/>
        <end position="351"/>
    </location>
</feature>
<evidence type="ECO:0000256" key="1">
    <source>
        <dbReference type="ARBA" id="ARBA00003651"/>
    </source>
</evidence>
<evidence type="ECO:0000256" key="13">
    <source>
        <dbReference type="PROSITE-ProRule" id="PRU00302"/>
    </source>
</evidence>